<comment type="caution">
    <text evidence="2">The sequence shown here is derived from an EMBL/GenBank/DDBJ whole genome shotgun (WGS) entry which is preliminary data.</text>
</comment>
<feature type="region of interest" description="Disordered" evidence="1">
    <location>
        <begin position="16"/>
        <end position="64"/>
    </location>
</feature>
<protein>
    <submittedName>
        <fullName evidence="2">Uncharacterized protein</fullName>
    </submittedName>
</protein>
<proteinExistence type="predicted"/>
<dbReference type="EMBL" id="QMBP01000016">
    <property type="protein sequence ID" value="RAZ86943.1"/>
    <property type="molecule type" value="Genomic_DNA"/>
</dbReference>
<organism evidence="2 3">
    <name type="scientific">Mesorhizobium hawassense</name>
    <dbReference type="NCBI Taxonomy" id="1209954"/>
    <lineage>
        <taxon>Bacteria</taxon>
        <taxon>Pseudomonadati</taxon>
        <taxon>Pseudomonadota</taxon>
        <taxon>Alphaproteobacteria</taxon>
        <taxon>Hyphomicrobiales</taxon>
        <taxon>Phyllobacteriaceae</taxon>
        <taxon>Mesorhizobium</taxon>
    </lineage>
</organism>
<sequence>MNALPQSFQFKSPLEFQSSGLSSSPVRAHSGALAPDPVEPPAPRFTGTAGAAPPPAPAANSATSCIRTEDGTVILFDRMTGRAVSGLTRAAAEAALLRLTGAA</sequence>
<dbReference type="RefSeq" id="WP_112100391.1">
    <property type="nucleotide sequence ID" value="NZ_QMBP01000016.1"/>
</dbReference>
<reference evidence="2 3" key="2">
    <citation type="submission" date="2018-07" db="EMBL/GenBank/DDBJ databases">
        <title>Diversity of Mesorhizobium strains in Brazil.</title>
        <authorList>
            <person name="Helene L.C.F."/>
            <person name="Dall'Agnol R."/>
            <person name="Delamuta J.R.M."/>
            <person name="Hungria M."/>
        </authorList>
    </citation>
    <scope>NUCLEOTIDE SEQUENCE [LARGE SCALE GENOMIC DNA]</scope>
    <source>
        <strain evidence="2 3">AC99b</strain>
    </source>
</reference>
<gene>
    <name evidence="2" type="ORF">DPM33_26695</name>
</gene>
<accession>A0A330HEF3</accession>
<keyword evidence="3" id="KW-1185">Reference proteome</keyword>
<dbReference type="AlphaFoldDB" id="A0A330HEF3"/>
<feature type="compositionally biased region" description="Polar residues" evidence="1">
    <location>
        <begin position="16"/>
        <end position="25"/>
    </location>
</feature>
<dbReference type="Proteomes" id="UP000251558">
    <property type="component" value="Unassembled WGS sequence"/>
</dbReference>
<dbReference type="OrthoDB" id="8101028at2"/>
<evidence type="ECO:0000256" key="1">
    <source>
        <dbReference type="SAM" id="MobiDB-lite"/>
    </source>
</evidence>
<evidence type="ECO:0000313" key="2">
    <source>
        <dbReference type="EMBL" id="RAZ86943.1"/>
    </source>
</evidence>
<reference evidence="3" key="1">
    <citation type="submission" date="2018-06" db="EMBL/GenBank/DDBJ databases">
        <authorList>
            <person name="Helene L.C."/>
            <person name="Dall'Agnol R."/>
            <person name="Delamuta J.R."/>
            <person name="Hungria M."/>
        </authorList>
    </citation>
    <scope>NUCLEOTIDE SEQUENCE [LARGE SCALE GENOMIC DNA]</scope>
    <source>
        <strain evidence="3">AC99b</strain>
    </source>
</reference>
<name>A0A330HEF3_9HYPH</name>
<evidence type="ECO:0000313" key="3">
    <source>
        <dbReference type="Proteomes" id="UP000251558"/>
    </source>
</evidence>